<dbReference type="EMBL" id="CACSLK010034598">
    <property type="protein sequence ID" value="CAA0842430.1"/>
    <property type="molecule type" value="Genomic_DNA"/>
</dbReference>
<evidence type="ECO:0000259" key="3">
    <source>
        <dbReference type="Pfam" id="PF03101"/>
    </source>
</evidence>
<feature type="domain" description="FAR1" evidence="3">
    <location>
        <begin position="11"/>
        <end position="101"/>
    </location>
</feature>
<protein>
    <submittedName>
        <fullName evidence="4">Far-red impaired responsive (FAR1) family protein</fullName>
    </submittedName>
</protein>
<proteinExistence type="predicted"/>
<evidence type="ECO:0000256" key="2">
    <source>
        <dbReference type="SAM" id="MobiDB-lite"/>
    </source>
</evidence>
<feature type="coiled-coil region" evidence="1">
    <location>
        <begin position="110"/>
        <end position="144"/>
    </location>
</feature>
<reference evidence="4" key="1">
    <citation type="submission" date="2019-12" db="EMBL/GenBank/DDBJ databases">
        <authorList>
            <person name="Scholes J."/>
        </authorList>
    </citation>
    <scope>NUCLEOTIDE SEQUENCE</scope>
</reference>
<accession>A0A9N7P0M9</accession>
<keyword evidence="1" id="KW-0175">Coiled coil</keyword>
<dbReference type="OrthoDB" id="1886686at2759"/>
<sequence>MEYDSEDNARRFYYEYARRMGFMVCIMQGRRSEIDGKTLARRLGCNTQGFSTSTKGKIGPERMPRPSGPREGCKANVLFKLEKSGKWIVTRLVKEHNHPLVVNGSEFANTRDKDKKIQELTKELQHQEELCAAYREKIVNLLARIETRADHLSEKVLAIIEDAKKADTEALTEALKLPGTTPA</sequence>
<evidence type="ECO:0000256" key="1">
    <source>
        <dbReference type="SAM" id="Coils"/>
    </source>
</evidence>
<evidence type="ECO:0000313" key="5">
    <source>
        <dbReference type="Proteomes" id="UP001153555"/>
    </source>
</evidence>
<dbReference type="PANTHER" id="PTHR46328:SF7">
    <property type="entry name" value="FAR-RED IMPAIRED RESPONSIVE (FAR1) FAMILY PROTEIN"/>
    <property type="match status" value="1"/>
</dbReference>
<gene>
    <name evidence="4" type="ORF">SHERM_08292</name>
</gene>
<name>A0A9N7P0M9_STRHE</name>
<dbReference type="AlphaFoldDB" id="A0A9N7P0M9"/>
<dbReference type="Proteomes" id="UP001153555">
    <property type="component" value="Unassembled WGS sequence"/>
</dbReference>
<dbReference type="PANTHER" id="PTHR46328">
    <property type="entry name" value="FAR-RED IMPAIRED RESPONSIVE (FAR1) FAMILY PROTEIN-RELATED"/>
    <property type="match status" value="1"/>
</dbReference>
<keyword evidence="5" id="KW-1185">Reference proteome</keyword>
<organism evidence="4 5">
    <name type="scientific">Striga hermonthica</name>
    <name type="common">Purple witchweed</name>
    <name type="synonym">Buchnera hermonthica</name>
    <dbReference type="NCBI Taxonomy" id="68872"/>
    <lineage>
        <taxon>Eukaryota</taxon>
        <taxon>Viridiplantae</taxon>
        <taxon>Streptophyta</taxon>
        <taxon>Embryophyta</taxon>
        <taxon>Tracheophyta</taxon>
        <taxon>Spermatophyta</taxon>
        <taxon>Magnoliopsida</taxon>
        <taxon>eudicotyledons</taxon>
        <taxon>Gunneridae</taxon>
        <taxon>Pentapetalae</taxon>
        <taxon>asterids</taxon>
        <taxon>lamiids</taxon>
        <taxon>Lamiales</taxon>
        <taxon>Orobanchaceae</taxon>
        <taxon>Buchnereae</taxon>
        <taxon>Striga</taxon>
    </lineage>
</organism>
<dbReference type="Pfam" id="PF03101">
    <property type="entry name" value="FAR1"/>
    <property type="match status" value="1"/>
</dbReference>
<comment type="caution">
    <text evidence="4">The sequence shown here is derived from an EMBL/GenBank/DDBJ whole genome shotgun (WGS) entry which is preliminary data.</text>
</comment>
<feature type="region of interest" description="Disordered" evidence="2">
    <location>
        <begin position="50"/>
        <end position="70"/>
    </location>
</feature>
<dbReference type="InterPro" id="IPR004330">
    <property type="entry name" value="FAR1_DNA_bnd_dom"/>
</dbReference>
<evidence type="ECO:0000313" key="4">
    <source>
        <dbReference type="EMBL" id="CAA0842430.1"/>
    </source>
</evidence>